<evidence type="ECO:0000256" key="10">
    <source>
        <dbReference type="ARBA" id="ARBA00040590"/>
    </source>
</evidence>
<keyword evidence="4" id="KW-0010">Activator</keyword>
<dbReference type="GO" id="GO:0001228">
    <property type="term" value="F:DNA-binding transcription activator activity, RNA polymerase II-specific"/>
    <property type="evidence" value="ECO:0007669"/>
    <property type="project" value="TreeGrafter"/>
</dbReference>
<evidence type="ECO:0000256" key="7">
    <source>
        <dbReference type="ARBA" id="ARBA00025263"/>
    </source>
</evidence>
<dbReference type="InParanoid" id="A0A6L2Q196"/>
<evidence type="ECO:0000256" key="8">
    <source>
        <dbReference type="ARBA" id="ARBA00025911"/>
    </source>
</evidence>
<evidence type="ECO:0000256" key="5">
    <source>
        <dbReference type="ARBA" id="ARBA00023163"/>
    </source>
</evidence>
<dbReference type="CDD" id="cd22908">
    <property type="entry name" value="HFD_NFYC-like"/>
    <property type="match status" value="1"/>
</dbReference>
<dbReference type="Pfam" id="PF00125">
    <property type="entry name" value="Histone"/>
    <property type="match status" value="1"/>
</dbReference>
<comment type="similarity">
    <text evidence="9">Belongs to the NFYC/HAP5 subunit family.</text>
</comment>
<dbReference type="GO" id="GO:0000978">
    <property type="term" value="F:RNA polymerase II cis-regulatory region sequence-specific DNA binding"/>
    <property type="evidence" value="ECO:0007669"/>
    <property type="project" value="TreeGrafter"/>
</dbReference>
<evidence type="ECO:0000313" key="15">
    <source>
        <dbReference type="Proteomes" id="UP000502823"/>
    </source>
</evidence>
<dbReference type="Gene3D" id="1.10.20.10">
    <property type="entry name" value="Histone, subunit A"/>
    <property type="match status" value="1"/>
</dbReference>
<protein>
    <recommendedName>
        <fullName evidence="10">Nuclear transcription factor Y subunit gamma</fullName>
    </recommendedName>
    <alternativeName>
        <fullName evidence="11">CAAT box DNA-binding protein subunit C</fullName>
    </alternativeName>
    <alternativeName>
        <fullName evidence="12">Nuclear transcription factor Y subunit C</fullName>
    </alternativeName>
</protein>
<dbReference type="GO" id="GO:0016602">
    <property type="term" value="C:CCAAT-binding factor complex"/>
    <property type="evidence" value="ECO:0007669"/>
    <property type="project" value="TreeGrafter"/>
</dbReference>
<evidence type="ECO:0000256" key="6">
    <source>
        <dbReference type="ARBA" id="ARBA00023242"/>
    </source>
</evidence>
<dbReference type="FunFam" id="1.10.20.10:FF:000006">
    <property type="entry name" value="Nuclear transcription factor Y subunit gamma"/>
    <property type="match status" value="1"/>
</dbReference>
<dbReference type="EMBL" id="BLKM01000764">
    <property type="protein sequence ID" value="GFG38254.1"/>
    <property type="molecule type" value="Genomic_DNA"/>
</dbReference>
<dbReference type="AlphaFoldDB" id="A0A6L2Q196"/>
<keyword evidence="15" id="KW-1185">Reference proteome</keyword>
<evidence type="ECO:0000256" key="11">
    <source>
        <dbReference type="ARBA" id="ARBA00042333"/>
    </source>
</evidence>
<evidence type="ECO:0000313" key="14">
    <source>
        <dbReference type="EMBL" id="GFG38254.1"/>
    </source>
</evidence>
<organism evidence="14 15">
    <name type="scientific">Coptotermes formosanus</name>
    <name type="common">Formosan subterranean termite</name>
    <dbReference type="NCBI Taxonomy" id="36987"/>
    <lineage>
        <taxon>Eukaryota</taxon>
        <taxon>Metazoa</taxon>
        <taxon>Ecdysozoa</taxon>
        <taxon>Arthropoda</taxon>
        <taxon>Hexapoda</taxon>
        <taxon>Insecta</taxon>
        <taxon>Pterygota</taxon>
        <taxon>Neoptera</taxon>
        <taxon>Polyneoptera</taxon>
        <taxon>Dictyoptera</taxon>
        <taxon>Blattodea</taxon>
        <taxon>Blattoidea</taxon>
        <taxon>Termitoidae</taxon>
        <taxon>Rhinotermitidae</taxon>
        <taxon>Coptotermes</taxon>
    </lineage>
</organism>
<dbReference type="Proteomes" id="UP000502823">
    <property type="component" value="Unassembled WGS sequence"/>
</dbReference>
<evidence type="ECO:0000256" key="2">
    <source>
        <dbReference type="ARBA" id="ARBA00023015"/>
    </source>
</evidence>
<dbReference type="PANTHER" id="PTHR10252:SF8">
    <property type="entry name" value="NUCLEAR TRANSCRIPTION FACTOR Y SUBUNIT GAMMA"/>
    <property type="match status" value="1"/>
</dbReference>
<proteinExistence type="inferred from homology"/>
<evidence type="ECO:0000256" key="3">
    <source>
        <dbReference type="ARBA" id="ARBA00023125"/>
    </source>
</evidence>
<comment type="caution">
    <text evidence="14">The sequence shown here is derived from an EMBL/GenBank/DDBJ whole genome shotgun (WGS) entry which is preliminary data.</text>
</comment>
<dbReference type="GO" id="GO:0046982">
    <property type="term" value="F:protein heterodimerization activity"/>
    <property type="evidence" value="ECO:0007669"/>
    <property type="project" value="InterPro"/>
</dbReference>
<comment type="function">
    <text evidence="7">Component of the sequence-specific heterotrimeric transcription factor (NF-Y) which specifically recognizes a 5'-CCAAT-3' box motif found in the promoters of its target genes. NF-Y can function as both an activator and a repressor, depending on its interacting cofactors.</text>
</comment>
<evidence type="ECO:0000256" key="12">
    <source>
        <dbReference type="ARBA" id="ARBA00042663"/>
    </source>
</evidence>
<dbReference type="OrthoDB" id="1272441at2759"/>
<feature type="domain" description="Core Histone H2A/H2B/H3" evidence="13">
    <location>
        <begin position="41"/>
        <end position="123"/>
    </location>
</feature>
<accession>A0A6L2Q196</accession>
<dbReference type="SUPFAM" id="SSF47113">
    <property type="entry name" value="Histone-fold"/>
    <property type="match status" value="1"/>
</dbReference>
<evidence type="ECO:0000259" key="13">
    <source>
        <dbReference type="Pfam" id="PF00125"/>
    </source>
</evidence>
<sequence length="335" mass="36222">MSVFFVNAADGEAEGETSVPAAAPAVIQSQSEAQQALATFWTKVTEEIRKIGTLDLKTQALPLARIKKIMKLDDDVKMISAEAPMLFAKAAEIFIHELTLRAWVHTEDNKRRTLQRNDIAMAITKFDQFDFLIDIVPRDELKPNKGRDDAGVRTASMNPDQVHYYFQLAQQHQAALQQTAQQTGSGVQTAIQIVQPPTGQVQTVSVATPAVEQTTASTAATSSGTTSSVSAQQQATAATQSQVIQLQQTNQAAVAVAAAAAQQQQQQQSGGIQIVQQIVTPNGEIQQIPIQLTPSQLQMIRMQMQGGTNQPIIIQTAPIQAIQQPAAQPQIIQVL</sequence>
<evidence type="ECO:0000256" key="4">
    <source>
        <dbReference type="ARBA" id="ARBA00023159"/>
    </source>
</evidence>
<keyword evidence="3" id="KW-0238">DNA-binding</keyword>
<gene>
    <name evidence="14" type="ORF">Cfor_01895</name>
</gene>
<dbReference type="PANTHER" id="PTHR10252">
    <property type="entry name" value="HISTONE-LIKE TRANSCRIPTION FACTOR CCAAT-RELATED"/>
    <property type="match status" value="1"/>
</dbReference>
<reference evidence="15" key="1">
    <citation type="submission" date="2020-01" db="EMBL/GenBank/DDBJ databases">
        <title>Draft genome sequence of the Termite Coptotermes fromosanus.</title>
        <authorList>
            <person name="Itakura S."/>
            <person name="Yosikawa Y."/>
            <person name="Umezawa K."/>
        </authorList>
    </citation>
    <scope>NUCLEOTIDE SEQUENCE [LARGE SCALE GENOMIC DNA]</scope>
</reference>
<name>A0A6L2Q196_COPFO</name>
<dbReference type="InterPro" id="IPR050568">
    <property type="entry name" value="Transcr_DNA_Rep_Reg"/>
</dbReference>
<dbReference type="InterPro" id="IPR007125">
    <property type="entry name" value="H2A/H2B/H3"/>
</dbReference>
<keyword evidence="5" id="KW-0804">Transcription</keyword>
<dbReference type="InterPro" id="IPR009072">
    <property type="entry name" value="Histone-fold"/>
</dbReference>
<evidence type="ECO:0000256" key="1">
    <source>
        <dbReference type="ARBA" id="ARBA00004123"/>
    </source>
</evidence>
<keyword evidence="6" id="KW-0539">Nucleus</keyword>
<keyword evidence="2" id="KW-0805">Transcription regulation</keyword>
<comment type="subunit">
    <text evidence="8">Heterotrimeric transcription factor composed of three components, NF-YA, NF-YB and NF-YC. NF-YB and NF-YC must interact and dimerize for NF-YA association and DNA binding.</text>
</comment>
<evidence type="ECO:0000256" key="9">
    <source>
        <dbReference type="ARBA" id="ARBA00038129"/>
    </source>
</evidence>
<comment type="subcellular location">
    <subcellularLocation>
        <location evidence="1">Nucleus</location>
    </subcellularLocation>
</comment>